<reference evidence="2 3" key="1">
    <citation type="journal article" date="2016" name="Nat. Commun.">
        <title>Thousands of microbial genomes shed light on interconnected biogeochemical processes in an aquifer system.</title>
        <authorList>
            <person name="Anantharaman K."/>
            <person name="Brown C.T."/>
            <person name="Hug L.A."/>
            <person name="Sharon I."/>
            <person name="Castelle C.J."/>
            <person name="Probst A.J."/>
            <person name="Thomas B.C."/>
            <person name="Singh A."/>
            <person name="Wilkins M.J."/>
            <person name="Karaoz U."/>
            <person name="Brodie E.L."/>
            <person name="Williams K.H."/>
            <person name="Hubbard S.S."/>
            <person name="Banfield J.F."/>
        </authorList>
    </citation>
    <scope>NUCLEOTIDE SEQUENCE [LARGE SCALE GENOMIC DNA]</scope>
</reference>
<dbReference type="CDD" id="cd05403">
    <property type="entry name" value="NT_KNTase_like"/>
    <property type="match status" value="1"/>
</dbReference>
<evidence type="ECO:0000313" key="2">
    <source>
        <dbReference type="EMBL" id="OGE26284.1"/>
    </source>
</evidence>
<dbReference type="InterPro" id="IPR041633">
    <property type="entry name" value="Polbeta"/>
</dbReference>
<sequence>MIDDKLISQINASLSKEPGIKLAYVLGSVISGRAKTDSDFDLAVVADNADKIGYKYIYSLISDINFPKDLDLSIVDKNSSPLFLFQIISTGQCIYQKSEKDKIAFEADTLKNYYDTAHLRKIYYSYLKGKFPYVN</sequence>
<dbReference type="NCBIfam" id="NF047752">
    <property type="entry name" value="MntA_antitoxin"/>
    <property type="match status" value="1"/>
</dbReference>
<proteinExistence type="predicted"/>
<dbReference type="Gene3D" id="3.30.460.10">
    <property type="entry name" value="Beta Polymerase, domain 2"/>
    <property type="match status" value="1"/>
</dbReference>
<name>A0A1F5JCC4_9BACT</name>
<dbReference type="InterPro" id="IPR052930">
    <property type="entry name" value="TA_antitoxin_MntA"/>
</dbReference>
<gene>
    <name evidence="2" type="ORF">A3C26_03785</name>
</gene>
<feature type="domain" description="Polymerase beta nucleotidyltransferase" evidence="1">
    <location>
        <begin position="9"/>
        <end position="99"/>
    </location>
</feature>
<dbReference type="InterPro" id="IPR043519">
    <property type="entry name" value="NT_sf"/>
</dbReference>
<protein>
    <recommendedName>
        <fullName evidence="1">Polymerase beta nucleotidyltransferase domain-containing protein</fullName>
    </recommendedName>
</protein>
<dbReference type="AlphaFoldDB" id="A0A1F5JCC4"/>
<evidence type="ECO:0000313" key="3">
    <source>
        <dbReference type="Proteomes" id="UP000177042"/>
    </source>
</evidence>
<dbReference type="PANTHER" id="PTHR43852">
    <property type="entry name" value="NUCLEOTIDYLTRANSFERASE"/>
    <property type="match status" value="1"/>
</dbReference>
<dbReference type="SUPFAM" id="SSF81301">
    <property type="entry name" value="Nucleotidyltransferase"/>
    <property type="match status" value="1"/>
</dbReference>
<dbReference type="PANTHER" id="PTHR43852:SF3">
    <property type="entry name" value="NUCLEOTIDYLTRANSFERASE"/>
    <property type="match status" value="1"/>
</dbReference>
<organism evidence="2 3">
    <name type="scientific">Candidatus Daviesbacteria bacterium RIFCSPHIGHO2_02_FULL_39_12</name>
    <dbReference type="NCBI Taxonomy" id="1797770"/>
    <lineage>
        <taxon>Bacteria</taxon>
        <taxon>Candidatus Daviesiibacteriota</taxon>
    </lineage>
</organism>
<accession>A0A1F5JCC4</accession>
<dbReference type="Pfam" id="PF18765">
    <property type="entry name" value="Polbeta"/>
    <property type="match status" value="1"/>
</dbReference>
<evidence type="ECO:0000259" key="1">
    <source>
        <dbReference type="Pfam" id="PF18765"/>
    </source>
</evidence>
<comment type="caution">
    <text evidence="2">The sequence shown here is derived from an EMBL/GenBank/DDBJ whole genome shotgun (WGS) entry which is preliminary data.</text>
</comment>
<dbReference type="EMBL" id="MFCX01000013">
    <property type="protein sequence ID" value="OGE26284.1"/>
    <property type="molecule type" value="Genomic_DNA"/>
</dbReference>
<dbReference type="Proteomes" id="UP000177042">
    <property type="component" value="Unassembled WGS sequence"/>
</dbReference>